<keyword evidence="1" id="KW-0479">Metal-binding</keyword>
<accession>A0A6B0U1G1</accession>
<dbReference type="Gene3D" id="2.40.50.1070">
    <property type="match status" value="1"/>
</dbReference>
<dbReference type="EMBL" id="WUWG01000001">
    <property type="protein sequence ID" value="MXU64941.1"/>
    <property type="molecule type" value="Genomic_DNA"/>
</dbReference>
<comment type="similarity">
    <text evidence="6">Belongs to the class I-like SAM-binding methyltransferase superfamily. RNA M5U methyltransferase family.</text>
</comment>
<sequence>MEQLDIDRLGAQGDGIAQSDAGDIFVPFSLPGERVEGVVTDGRMADPKVISASPDRVAPPCPHFGRCGGCALQHASDGFLGAYKCAQVERALAARGIDTPVRLIATSAPGSRRRATFSGRRTRKTVQVGFHERGTDTLLEIADCLLVTPAILAARPALEDLTRRGASRKGQVRLSVTDSRAGLDIAVEEATALDRGLERDLADLAATHDLARLTWNGEGIATRRPPVHVFGRAQVVPPPGAFLQATADGEAALVAAVRAGLKGAKRVADLFCGAGTFTFPLAETAQVLALEGDAAMVAALDRAWRESSGLKPVVARRRDLFRRPLLGAEMKGLDAILLDPPRAGAAAQVAEIATGPVDRVVYVSCNPITFARDAQVLAGAGFRIGAVGVVDQFRWSGHVELVAGFTRG</sequence>
<comment type="caution">
    <text evidence="9">The sequence shown here is derived from an EMBL/GenBank/DDBJ whole genome shotgun (WGS) entry which is preliminary data.</text>
</comment>
<evidence type="ECO:0000256" key="5">
    <source>
        <dbReference type="ARBA" id="ARBA00023014"/>
    </source>
</evidence>
<evidence type="ECO:0000256" key="3">
    <source>
        <dbReference type="ARBA" id="ARBA00022679"/>
    </source>
</evidence>
<keyword evidence="10" id="KW-1185">Reference proteome</keyword>
<dbReference type="Proteomes" id="UP000436016">
    <property type="component" value="Unassembled WGS sequence"/>
</dbReference>
<dbReference type="Gene3D" id="3.40.50.150">
    <property type="entry name" value="Vaccinia Virus protein VP39"/>
    <property type="match status" value="1"/>
</dbReference>
<dbReference type="PROSITE" id="PS01230">
    <property type="entry name" value="TRMA_1"/>
    <property type="match status" value="1"/>
</dbReference>
<reference evidence="9 10" key="1">
    <citation type="submission" date="2019-12" db="EMBL/GenBank/DDBJ databases">
        <title>Strain KN286 was isolated from seawater, which was collected from Caroline Seamount in the tropical western Pacific.</title>
        <authorList>
            <person name="Wang Q."/>
        </authorList>
    </citation>
    <scope>NUCLEOTIDE SEQUENCE [LARGE SCALE GENOMIC DNA]</scope>
    <source>
        <strain evidence="9 10">KN286</strain>
    </source>
</reference>
<dbReference type="Pfam" id="PF05958">
    <property type="entry name" value="tRNA_U5-meth_tr"/>
    <property type="match status" value="1"/>
</dbReference>
<keyword evidence="1" id="KW-0004">4Fe-4S</keyword>
<dbReference type="GO" id="GO:0051539">
    <property type="term" value="F:4 iron, 4 sulfur cluster binding"/>
    <property type="evidence" value="ECO:0007669"/>
    <property type="project" value="UniProtKB-KW"/>
</dbReference>
<evidence type="ECO:0000313" key="9">
    <source>
        <dbReference type="EMBL" id="MXU64941.1"/>
    </source>
</evidence>
<protein>
    <submittedName>
        <fullName evidence="9">Class I SAM-dependent RNA methyltransferase</fullName>
    </submittedName>
</protein>
<dbReference type="InterPro" id="IPR029063">
    <property type="entry name" value="SAM-dependent_MTases_sf"/>
</dbReference>
<dbReference type="PROSITE" id="PS51687">
    <property type="entry name" value="SAM_MT_RNA_M5U"/>
    <property type="match status" value="1"/>
</dbReference>
<evidence type="ECO:0000256" key="1">
    <source>
        <dbReference type="ARBA" id="ARBA00022485"/>
    </source>
</evidence>
<keyword evidence="3 6" id="KW-0808">Transferase</keyword>
<feature type="binding site" evidence="6">
    <location>
        <position position="339"/>
    </location>
    <ligand>
        <name>S-adenosyl-L-methionine</name>
        <dbReference type="ChEBI" id="CHEBI:59789"/>
    </ligand>
</feature>
<dbReference type="CDD" id="cd02440">
    <property type="entry name" value="AdoMet_MTases"/>
    <property type="match status" value="1"/>
</dbReference>
<dbReference type="PROSITE" id="PS50926">
    <property type="entry name" value="TRAM"/>
    <property type="match status" value="1"/>
</dbReference>
<gene>
    <name evidence="9" type="ORF">GSH16_05750</name>
</gene>
<dbReference type="PANTHER" id="PTHR11061">
    <property type="entry name" value="RNA M5U METHYLTRANSFERASE"/>
    <property type="match status" value="1"/>
</dbReference>
<evidence type="ECO:0000259" key="8">
    <source>
        <dbReference type="PROSITE" id="PS50926"/>
    </source>
</evidence>
<evidence type="ECO:0000256" key="7">
    <source>
        <dbReference type="PROSITE-ProRule" id="PRU10015"/>
    </source>
</evidence>
<dbReference type="InterPro" id="IPR030390">
    <property type="entry name" value="MeTrfase_TrmA_AS"/>
</dbReference>
<keyword evidence="1" id="KW-0408">Iron</keyword>
<keyword evidence="4 6" id="KW-0949">S-adenosyl-L-methionine</keyword>
<name>A0A6B0U1G1_9RHOB</name>
<feature type="binding site" evidence="6">
    <location>
        <position position="244"/>
    </location>
    <ligand>
        <name>S-adenosyl-L-methionine</name>
        <dbReference type="ChEBI" id="CHEBI:59789"/>
    </ligand>
</feature>
<dbReference type="Gene3D" id="2.40.50.140">
    <property type="entry name" value="Nucleic acid-binding proteins"/>
    <property type="match status" value="1"/>
</dbReference>
<dbReference type="InterPro" id="IPR012340">
    <property type="entry name" value="NA-bd_OB-fold"/>
</dbReference>
<dbReference type="SUPFAM" id="SSF50249">
    <property type="entry name" value="Nucleic acid-binding proteins"/>
    <property type="match status" value="1"/>
</dbReference>
<dbReference type="GO" id="GO:0070041">
    <property type="term" value="F:rRNA (uridine-C5-)-methyltransferase activity"/>
    <property type="evidence" value="ECO:0007669"/>
    <property type="project" value="TreeGrafter"/>
</dbReference>
<feature type="active site" evidence="7">
    <location>
        <position position="365"/>
    </location>
</feature>
<dbReference type="AlphaFoldDB" id="A0A6B0U1G1"/>
<proteinExistence type="inferred from homology"/>
<dbReference type="RefSeq" id="WP_160852769.1">
    <property type="nucleotide sequence ID" value="NZ_WUWG01000001.1"/>
</dbReference>
<evidence type="ECO:0000256" key="2">
    <source>
        <dbReference type="ARBA" id="ARBA00022603"/>
    </source>
</evidence>
<evidence type="ECO:0000256" key="4">
    <source>
        <dbReference type="ARBA" id="ARBA00022691"/>
    </source>
</evidence>
<evidence type="ECO:0000256" key="6">
    <source>
        <dbReference type="PROSITE-ProRule" id="PRU01024"/>
    </source>
</evidence>
<dbReference type="PANTHER" id="PTHR11061:SF49">
    <property type="entry name" value="23S RRNA (URACIL(1939)-C(5))-METHYLTRANSFERASE RLMD"/>
    <property type="match status" value="1"/>
</dbReference>
<feature type="binding site" evidence="6">
    <location>
        <position position="291"/>
    </location>
    <ligand>
        <name>S-adenosyl-L-methionine</name>
        <dbReference type="ChEBI" id="CHEBI:59789"/>
    </ligand>
</feature>
<keyword evidence="2 6" id="KW-0489">Methyltransferase</keyword>
<dbReference type="SUPFAM" id="SSF53335">
    <property type="entry name" value="S-adenosyl-L-methionine-dependent methyltransferases"/>
    <property type="match status" value="1"/>
</dbReference>
<feature type="binding site" evidence="6">
    <location>
        <position position="271"/>
    </location>
    <ligand>
        <name>S-adenosyl-L-methionine</name>
        <dbReference type="ChEBI" id="CHEBI:59789"/>
    </ligand>
</feature>
<dbReference type="GO" id="GO:0070475">
    <property type="term" value="P:rRNA base methylation"/>
    <property type="evidence" value="ECO:0007669"/>
    <property type="project" value="TreeGrafter"/>
</dbReference>
<keyword evidence="5" id="KW-0411">Iron-sulfur</keyword>
<feature type="domain" description="TRAM" evidence="8">
    <location>
        <begin position="1"/>
        <end position="51"/>
    </location>
</feature>
<dbReference type="InterPro" id="IPR002792">
    <property type="entry name" value="TRAM_dom"/>
</dbReference>
<organism evidence="9 10">
    <name type="scientific">Oceanomicrobium pacificus</name>
    <dbReference type="NCBI Taxonomy" id="2692916"/>
    <lineage>
        <taxon>Bacteria</taxon>
        <taxon>Pseudomonadati</taxon>
        <taxon>Pseudomonadota</taxon>
        <taxon>Alphaproteobacteria</taxon>
        <taxon>Rhodobacterales</taxon>
        <taxon>Paracoccaceae</taxon>
        <taxon>Oceanomicrobium</taxon>
    </lineage>
</organism>
<evidence type="ECO:0000313" key="10">
    <source>
        <dbReference type="Proteomes" id="UP000436016"/>
    </source>
</evidence>
<dbReference type="InterPro" id="IPR010280">
    <property type="entry name" value="U5_MeTrfase_fam"/>
</dbReference>
<feature type="active site" description="Nucleophile" evidence="6">
    <location>
        <position position="365"/>
    </location>
</feature>